<comment type="caution">
    <text evidence="1">The sequence shown here is derived from an EMBL/GenBank/DDBJ whole genome shotgun (WGS) entry which is preliminary data.</text>
</comment>
<feature type="non-terminal residue" evidence="1">
    <location>
        <position position="1"/>
    </location>
</feature>
<keyword evidence="2" id="KW-1185">Reference proteome</keyword>
<sequence>MDIEWRRRQSKVGKAVYADNSNDVRGFQYQWQEREFSHEEVYALITQNGNACKPEEYQAYVDNPLLVADLPNVMGVHYIEETEDFLERIGHLGKPEDLPMLEQE</sequence>
<proteinExistence type="predicted"/>
<protein>
    <submittedName>
        <fullName evidence="1">Uncharacterized protein</fullName>
    </submittedName>
</protein>
<evidence type="ECO:0000313" key="2">
    <source>
        <dbReference type="Proteomes" id="UP000485058"/>
    </source>
</evidence>
<name>A0A699ZTI1_HAELA</name>
<reference evidence="1 2" key="1">
    <citation type="submission" date="2020-02" db="EMBL/GenBank/DDBJ databases">
        <title>Draft genome sequence of Haematococcus lacustris strain NIES-144.</title>
        <authorList>
            <person name="Morimoto D."/>
            <person name="Nakagawa S."/>
            <person name="Yoshida T."/>
            <person name="Sawayama S."/>
        </authorList>
    </citation>
    <scope>NUCLEOTIDE SEQUENCE [LARGE SCALE GENOMIC DNA]</scope>
    <source>
        <strain evidence="1 2">NIES-144</strain>
    </source>
</reference>
<organism evidence="1 2">
    <name type="scientific">Haematococcus lacustris</name>
    <name type="common">Green alga</name>
    <name type="synonym">Haematococcus pluvialis</name>
    <dbReference type="NCBI Taxonomy" id="44745"/>
    <lineage>
        <taxon>Eukaryota</taxon>
        <taxon>Viridiplantae</taxon>
        <taxon>Chlorophyta</taxon>
        <taxon>core chlorophytes</taxon>
        <taxon>Chlorophyceae</taxon>
        <taxon>CS clade</taxon>
        <taxon>Chlamydomonadales</taxon>
        <taxon>Haematococcaceae</taxon>
        <taxon>Haematococcus</taxon>
    </lineage>
</organism>
<feature type="non-terminal residue" evidence="1">
    <location>
        <position position="104"/>
    </location>
</feature>
<gene>
    <name evidence="1" type="ORF">HaLaN_16218</name>
</gene>
<accession>A0A699ZTI1</accession>
<dbReference type="EMBL" id="BLLF01001438">
    <property type="protein sequence ID" value="GFH19292.1"/>
    <property type="molecule type" value="Genomic_DNA"/>
</dbReference>
<dbReference type="Proteomes" id="UP000485058">
    <property type="component" value="Unassembled WGS sequence"/>
</dbReference>
<dbReference type="AlphaFoldDB" id="A0A699ZTI1"/>
<evidence type="ECO:0000313" key="1">
    <source>
        <dbReference type="EMBL" id="GFH19292.1"/>
    </source>
</evidence>